<evidence type="ECO:0000256" key="3">
    <source>
        <dbReference type="ARBA" id="ARBA00022676"/>
    </source>
</evidence>
<dbReference type="OrthoDB" id="2526284at2759"/>
<comment type="similarity">
    <text evidence="2 8">Belongs to the glycosyltransferase 92 family.</text>
</comment>
<evidence type="ECO:0000256" key="1">
    <source>
        <dbReference type="ARBA" id="ARBA00004167"/>
    </source>
</evidence>
<comment type="caution">
    <text evidence="9">The sequence shown here is derived from an EMBL/GenBank/DDBJ whole genome shotgun (WGS) entry which is preliminary data.</text>
</comment>
<evidence type="ECO:0000256" key="7">
    <source>
        <dbReference type="ARBA" id="ARBA00023136"/>
    </source>
</evidence>
<comment type="subcellular location">
    <subcellularLocation>
        <location evidence="1">Membrane</location>
        <topology evidence="1">Single-pass membrane protein</topology>
    </subcellularLocation>
</comment>
<keyword evidence="6 8" id="KW-1133">Transmembrane helix</keyword>
<evidence type="ECO:0000256" key="8">
    <source>
        <dbReference type="RuleBase" id="RU366017"/>
    </source>
</evidence>
<dbReference type="InterPro" id="IPR008166">
    <property type="entry name" value="Glyco_transf_92"/>
</dbReference>
<protein>
    <recommendedName>
        <fullName evidence="8">Glycosyltransferase family 92 protein</fullName>
        <ecNumber evidence="8">2.4.1.-</ecNumber>
    </recommendedName>
</protein>
<sequence length="475" mass="54185">MRLASSNIFMLVILCNLILFISLTVYINTKCPFIATTLNIHTSYSSLADGWNPIGHTLDEQNLLHDMSIVVAAWPENAEDNIPTVPCLSADGHLLVLSVGASRIRYGVSVTFITVYPTDMKTVLPKNISSHPLSSNQQSLWCIFSDGSVTPVYTYDSKYGNDRVSLLDCPLSQFAKDQLWKLNQTIQVYLASTTTKDRKIPILKAFVNVPIGSVTSSNSSQESFTLCTSPLHNKGKYLVQWIEFHRLVGFSKFVIYNTTDTDDYLSTIINIYTQKYPDLVDVVQWNFSTLGLVDAISSRYFQVEALHDCLIRYGDQSEWLGMIDLDEYIVPLHPYTTIVDYVHENFGRRIIGSINLRSQFFCSKNSDSYTAEENDANRLTIERFRFRARNLYESGREKYLYRPRFVQYLSIHQQLVGLSKEQPSENHITLAHYISMSQPRTMSGCGTNEYVKDTSIRDRFAHRVKNAIATLMNKH</sequence>
<dbReference type="EC" id="2.4.1.-" evidence="8"/>
<dbReference type="Pfam" id="PF01697">
    <property type="entry name" value="Glyco_transf_92"/>
    <property type="match status" value="1"/>
</dbReference>
<keyword evidence="3 8" id="KW-0328">Glycosyltransferase</keyword>
<dbReference type="Proteomes" id="UP000663832">
    <property type="component" value="Unassembled WGS sequence"/>
</dbReference>
<organism evidence="9 12">
    <name type="scientific">Adineta steineri</name>
    <dbReference type="NCBI Taxonomy" id="433720"/>
    <lineage>
        <taxon>Eukaryota</taxon>
        <taxon>Metazoa</taxon>
        <taxon>Spiralia</taxon>
        <taxon>Gnathifera</taxon>
        <taxon>Rotifera</taxon>
        <taxon>Eurotatoria</taxon>
        <taxon>Bdelloidea</taxon>
        <taxon>Adinetida</taxon>
        <taxon>Adinetidae</taxon>
        <taxon>Adineta</taxon>
    </lineage>
</organism>
<dbReference type="AlphaFoldDB" id="A0A814RMN3"/>
<evidence type="ECO:0000256" key="4">
    <source>
        <dbReference type="ARBA" id="ARBA00022679"/>
    </source>
</evidence>
<keyword evidence="5 8" id="KW-0812">Transmembrane</keyword>
<dbReference type="Proteomes" id="UP000663877">
    <property type="component" value="Unassembled WGS sequence"/>
</dbReference>
<keyword evidence="4 8" id="KW-0808">Transferase</keyword>
<keyword evidence="11" id="KW-1185">Reference proteome</keyword>
<feature type="transmembrane region" description="Helical" evidence="8">
    <location>
        <begin position="7"/>
        <end position="27"/>
    </location>
</feature>
<gene>
    <name evidence="9" type="ORF">BJG266_LOCUS23201</name>
    <name evidence="10" type="ORF">QVE165_LOCUS24861</name>
</gene>
<accession>A0A814RMN3</accession>
<dbReference type="GO" id="GO:0016757">
    <property type="term" value="F:glycosyltransferase activity"/>
    <property type="evidence" value="ECO:0007669"/>
    <property type="project" value="UniProtKB-UniRule"/>
</dbReference>
<evidence type="ECO:0000256" key="5">
    <source>
        <dbReference type="ARBA" id="ARBA00022692"/>
    </source>
</evidence>
<dbReference type="PANTHER" id="PTHR21461:SF87">
    <property type="entry name" value="GH12965P"/>
    <property type="match status" value="1"/>
</dbReference>
<dbReference type="EMBL" id="CAJNOI010000152">
    <property type="protein sequence ID" value="CAF1134635.1"/>
    <property type="molecule type" value="Genomic_DNA"/>
</dbReference>
<dbReference type="GO" id="GO:0005737">
    <property type="term" value="C:cytoplasm"/>
    <property type="evidence" value="ECO:0007669"/>
    <property type="project" value="TreeGrafter"/>
</dbReference>
<evidence type="ECO:0000256" key="2">
    <source>
        <dbReference type="ARBA" id="ARBA00007647"/>
    </source>
</evidence>
<dbReference type="GO" id="GO:0016020">
    <property type="term" value="C:membrane"/>
    <property type="evidence" value="ECO:0007669"/>
    <property type="project" value="UniProtKB-SubCell"/>
</dbReference>
<evidence type="ECO:0000313" key="10">
    <source>
        <dbReference type="EMBL" id="CAF1184206.1"/>
    </source>
</evidence>
<evidence type="ECO:0000313" key="11">
    <source>
        <dbReference type="Proteomes" id="UP000663832"/>
    </source>
</evidence>
<evidence type="ECO:0000313" key="9">
    <source>
        <dbReference type="EMBL" id="CAF1134635.1"/>
    </source>
</evidence>
<dbReference type="PANTHER" id="PTHR21461">
    <property type="entry name" value="GLYCOSYLTRANSFERASE FAMILY 92 PROTEIN"/>
    <property type="match status" value="1"/>
</dbReference>
<keyword evidence="7 8" id="KW-0472">Membrane</keyword>
<reference evidence="9" key="1">
    <citation type="submission" date="2021-02" db="EMBL/GenBank/DDBJ databases">
        <authorList>
            <person name="Nowell W R."/>
        </authorList>
    </citation>
    <scope>NUCLEOTIDE SEQUENCE</scope>
</reference>
<dbReference type="EMBL" id="CAJNOM010000177">
    <property type="protein sequence ID" value="CAF1184206.1"/>
    <property type="molecule type" value="Genomic_DNA"/>
</dbReference>
<evidence type="ECO:0000256" key="6">
    <source>
        <dbReference type="ARBA" id="ARBA00022989"/>
    </source>
</evidence>
<proteinExistence type="inferred from homology"/>
<evidence type="ECO:0000313" key="12">
    <source>
        <dbReference type="Proteomes" id="UP000663877"/>
    </source>
</evidence>
<name>A0A814RMN3_9BILA</name>